<dbReference type="OrthoDB" id="6381429at2759"/>
<feature type="region of interest" description="Disordered" evidence="1">
    <location>
        <begin position="1"/>
        <end position="1052"/>
    </location>
</feature>
<accession>A0A6A4VLJ8</accession>
<proteinExistence type="predicted"/>
<dbReference type="EMBL" id="VIIS01001829">
    <property type="protein sequence ID" value="KAF0292210.1"/>
    <property type="molecule type" value="Genomic_DNA"/>
</dbReference>
<evidence type="ECO:0000313" key="2">
    <source>
        <dbReference type="EMBL" id="KAF0292210.1"/>
    </source>
</evidence>
<feature type="compositionally biased region" description="Pro residues" evidence="1">
    <location>
        <begin position="93"/>
        <end position="105"/>
    </location>
</feature>
<feature type="compositionally biased region" description="Basic and acidic residues" evidence="1">
    <location>
        <begin position="230"/>
        <end position="242"/>
    </location>
</feature>
<feature type="compositionally biased region" description="Basic and acidic residues" evidence="1">
    <location>
        <begin position="926"/>
        <end position="943"/>
    </location>
</feature>
<dbReference type="Proteomes" id="UP000440578">
    <property type="component" value="Unassembled WGS sequence"/>
</dbReference>
<evidence type="ECO:0000313" key="3">
    <source>
        <dbReference type="Proteomes" id="UP000440578"/>
    </source>
</evidence>
<feature type="compositionally biased region" description="Basic and acidic residues" evidence="1">
    <location>
        <begin position="803"/>
        <end position="837"/>
    </location>
</feature>
<sequence>MSSRRNSRKNSQEAPVRTERLCSRQKSEEKENSRTRDSVGVLRKKSSDASIRSERKTSLESRRSPVKAKSKSPPVEAASPRAKKSSPLRKRSPSPPPARENPTPEPQVTEDKKSPVPQARDASPAEPRPVRDERSPSPRPAQAEESPEAPKPDEFQNTVHVEIVDGREVTSGEDTEPERPPSPAPQQRSESGELRRKAAGSGLLDKLTFLKSADDTKEAKSDGVPSPDVHVNEDDRPFEGNNRRRSRTSQDSPAREQSPPVFRRQPSFKSSRLAKAFEKFESRSQESDSVHRAREKFEHLAHDEPAPAHESRPIDTRASPEKSVLVMRAHIEMDRTPAELAQTWPARKHSMSPQRELRGSATRTQVSPQKETTRRDSEEKDRPGSPHAADEPEYQEDSYTDVKQALQQGKFPYKRMVSSSSIASEGSISVEEARKLNRADSLRSLEHVSREPSPMKQVPPQEPGAAGAGGRGARVGTASFRNVTRLSNLRYNPDSEFMDELFPKGGDDRKSAPEKTETMPEKTATPKRDEPSEKPSTRRTTRTDDTPKSQPKEEAQQRIPSPVEKSRTEEPSGQPEEPLEEDQKPQEEDEKPRPVNQADWPLEEIDDLALLESMPARDGTARRPSRTSEPAEDELRQRRGSRSSRRGSRSEPPAPPPIVQEPDEVDRAGAEMSRLKMEYSSRLFHSSDPLDRPKIEELPPGAGDQNEDSEEEDSDYEEDLVKEDGVPPRDRSPEVPRTEQRQEPPTELPEQQVDSEDELPEPDAALEEELQKQRSPSPEKTKRPDAERTAKQETQIPRPSQFRVDRDRDFKPKASAEPLKSKVDKFEKLCRVEEPAWLKRSSAPRGKVPTSGSGQITSSYGVGPTDDSGIPLFGLRALRKQKAEQPPEDKDEDEPRLPLFGGLRALKARNKTGGSTELSVPDDDDRAGSDVEEIEAKAREQERLLSATDDDSPIADVRPVETEDRKLTSILKKPRPADVTSTSTVTSLLDDVTDDVLQDVSGASEDEEDQEMETEEPELGESEEEEEEQEEQEVEERDLTGRSMALTEDRFR</sequence>
<dbReference type="AlphaFoldDB" id="A0A6A4VLJ8"/>
<comment type="caution">
    <text evidence="2">The sequence shown here is derived from an EMBL/GenBank/DDBJ whole genome shotgun (WGS) entry which is preliminary data.</text>
</comment>
<feature type="compositionally biased region" description="Basic and acidic residues" evidence="1">
    <location>
        <begin position="275"/>
        <end position="320"/>
    </location>
</feature>
<feature type="compositionally biased region" description="Low complexity" evidence="1">
    <location>
        <begin position="978"/>
        <end position="990"/>
    </location>
</feature>
<name>A0A6A4VLJ8_AMPAM</name>
<feature type="compositionally biased region" description="Basic residues" evidence="1">
    <location>
        <begin position="638"/>
        <end position="647"/>
    </location>
</feature>
<feature type="compositionally biased region" description="Polar residues" evidence="1">
    <location>
        <begin position="850"/>
        <end position="860"/>
    </location>
</feature>
<feature type="compositionally biased region" description="Polar residues" evidence="1">
    <location>
        <begin position="479"/>
        <end position="490"/>
    </location>
</feature>
<feature type="compositionally biased region" description="Basic residues" evidence="1">
    <location>
        <begin position="81"/>
        <end position="92"/>
    </location>
</feature>
<reference evidence="2 3" key="1">
    <citation type="submission" date="2019-07" db="EMBL/GenBank/DDBJ databases">
        <title>Draft genome assembly of a fouling barnacle, Amphibalanus amphitrite (Darwin, 1854): The first reference genome for Thecostraca.</title>
        <authorList>
            <person name="Kim W."/>
        </authorList>
    </citation>
    <scope>NUCLEOTIDE SEQUENCE [LARGE SCALE GENOMIC DNA]</scope>
    <source>
        <strain evidence="2">SNU_AA5</strain>
        <tissue evidence="2">Soma without cirri and trophi</tissue>
    </source>
</reference>
<evidence type="ECO:0000256" key="1">
    <source>
        <dbReference type="SAM" id="MobiDB-lite"/>
    </source>
</evidence>
<gene>
    <name evidence="2" type="ORF">FJT64_009780</name>
</gene>
<feature type="compositionally biased region" description="Basic and acidic residues" evidence="1">
    <location>
        <begin position="769"/>
        <end position="791"/>
    </location>
</feature>
<feature type="compositionally biased region" description="Basic and acidic residues" evidence="1">
    <location>
        <begin position="881"/>
        <end position="896"/>
    </location>
</feature>
<feature type="compositionally biased region" description="Basic and acidic residues" evidence="1">
    <location>
        <begin position="371"/>
        <end position="390"/>
    </location>
</feature>
<feature type="compositionally biased region" description="Basic and acidic residues" evidence="1">
    <location>
        <begin position="581"/>
        <end position="593"/>
    </location>
</feature>
<feature type="compositionally biased region" description="Basic and acidic residues" evidence="1">
    <location>
        <begin position="958"/>
        <end position="967"/>
    </location>
</feature>
<feature type="compositionally biased region" description="Acidic residues" evidence="1">
    <location>
        <begin position="1004"/>
        <end position="1036"/>
    </location>
</feature>
<feature type="compositionally biased region" description="Basic and acidic residues" evidence="1">
    <location>
        <begin position="501"/>
        <end position="556"/>
    </location>
</feature>
<feature type="compositionally biased region" description="Acidic residues" evidence="1">
    <location>
        <begin position="753"/>
        <end position="768"/>
    </location>
</feature>
<feature type="compositionally biased region" description="Polar residues" evidence="1">
    <location>
        <begin position="361"/>
        <end position="370"/>
    </location>
</feature>
<feature type="compositionally biased region" description="Basic and acidic residues" evidence="1">
    <location>
        <begin position="16"/>
        <end position="37"/>
    </location>
</feature>
<organism evidence="2 3">
    <name type="scientific">Amphibalanus amphitrite</name>
    <name type="common">Striped barnacle</name>
    <name type="synonym">Balanus amphitrite</name>
    <dbReference type="NCBI Taxonomy" id="1232801"/>
    <lineage>
        <taxon>Eukaryota</taxon>
        <taxon>Metazoa</taxon>
        <taxon>Ecdysozoa</taxon>
        <taxon>Arthropoda</taxon>
        <taxon>Crustacea</taxon>
        <taxon>Multicrustacea</taxon>
        <taxon>Cirripedia</taxon>
        <taxon>Thoracica</taxon>
        <taxon>Thoracicalcarea</taxon>
        <taxon>Balanomorpha</taxon>
        <taxon>Balanoidea</taxon>
        <taxon>Balanidae</taxon>
        <taxon>Amphibalaninae</taxon>
        <taxon>Amphibalanus</taxon>
    </lineage>
</organism>
<feature type="compositionally biased region" description="Basic and acidic residues" evidence="1">
    <location>
        <begin position="722"/>
        <end position="744"/>
    </location>
</feature>
<protein>
    <submittedName>
        <fullName evidence="2">Uncharacterized protein</fullName>
    </submittedName>
</protein>
<feature type="compositionally biased region" description="Basic and acidic residues" evidence="1">
    <location>
        <begin position="45"/>
        <end position="63"/>
    </location>
</feature>
<feature type="compositionally biased region" description="Acidic residues" evidence="1">
    <location>
        <begin position="705"/>
        <end position="721"/>
    </location>
</feature>
<feature type="compositionally biased region" description="Basic and acidic residues" evidence="1">
    <location>
        <begin position="431"/>
        <end position="450"/>
    </location>
</feature>
<keyword evidence="3" id="KW-1185">Reference proteome</keyword>
<feature type="compositionally biased region" description="Low complexity" evidence="1">
    <location>
        <begin position="417"/>
        <end position="430"/>
    </location>
</feature>
<feature type="compositionally biased region" description="Basic and acidic residues" evidence="1">
    <location>
        <begin position="665"/>
        <end position="679"/>
    </location>
</feature>
<feature type="compositionally biased region" description="Basic and acidic residues" evidence="1">
    <location>
        <begin position="212"/>
        <end position="221"/>
    </location>
</feature>
<feature type="compositionally biased region" description="Basic and acidic residues" evidence="1">
    <location>
        <begin position="688"/>
        <end position="697"/>
    </location>
</feature>